<dbReference type="CDD" id="cd02185">
    <property type="entry name" value="AroH"/>
    <property type="match status" value="1"/>
</dbReference>
<evidence type="ECO:0000256" key="1">
    <source>
        <dbReference type="NCBIfam" id="TIGR01796"/>
    </source>
</evidence>
<dbReference type="AlphaFoldDB" id="A0A0B7MJL8"/>
<evidence type="ECO:0000256" key="2">
    <source>
        <dbReference type="PIRSR" id="PIRSR005965-1"/>
    </source>
</evidence>
<dbReference type="UniPathway" id="UPA00120">
    <property type="reaction ID" value="UER00203"/>
</dbReference>
<keyword evidence="2 3" id="KW-0028">Amino-acid biosynthesis</keyword>
<dbReference type="PROSITE" id="PS51167">
    <property type="entry name" value="CHORISMATE_MUT_1"/>
    <property type="match status" value="1"/>
</dbReference>
<dbReference type="PANTHER" id="PTHR21164:SF0">
    <property type="entry name" value="CHORISMATE MUTASE AROH"/>
    <property type="match status" value="1"/>
</dbReference>
<dbReference type="EMBL" id="CDRZ01000276">
    <property type="protein sequence ID" value="CEO90215.1"/>
    <property type="molecule type" value="Genomic_DNA"/>
</dbReference>
<gene>
    <name evidence="4" type="primary">aroH</name>
    <name evidence="4" type="ORF">SSCH_760008</name>
</gene>
<dbReference type="SUPFAM" id="SSF55298">
    <property type="entry name" value="YjgF-like"/>
    <property type="match status" value="1"/>
</dbReference>
<dbReference type="PIRSF" id="PIRSF005965">
    <property type="entry name" value="Chor_mut_AroH"/>
    <property type="match status" value="1"/>
</dbReference>
<evidence type="ECO:0000313" key="5">
    <source>
        <dbReference type="Proteomes" id="UP000046155"/>
    </source>
</evidence>
<dbReference type="RefSeq" id="WP_044666005.1">
    <property type="nucleotide sequence ID" value="NZ_CDRZ01000276.1"/>
</dbReference>
<evidence type="ECO:0000256" key="3">
    <source>
        <dbReference type="PROSITE-ProRule" id="PRU00514"/>
    </source>
</evidence>
<proteinExistence type="predicted"/>
<dbReference type="Pfam" id="PF07736">
    <property type="entry name" value="CM_1"/>
    <property type="match status" value="1"/>
</dbReference>
<keyword evidence="2 3" id="KW-0057">Aromatic amino acid biosynthesis</keyword>
<dbReference type="OrthoDB" id="9802232at2"/>
<feature type="binding site" evidence="2">
    <location>
        <position position="111"/>
    </location>
    <ligand>
        <name>prephenate</name>
        <dbReference type="ChEBI" id="CHEBI:29934"/>
    </ligand>
</feature>
<keyword evidence="5" id="KW-1185">Reference proteome</keyword>
<organism evidence="4 5">
    <name type="scientific">Syntrophaceticus schinkii</name>
    <dbReference type="NCBI Taxonomy" id="499207"/>
    <lineage>
        <taxon>Bacteria</taxon>
        <taxon>Bacillati</taxon>
        <taxon>Bacillota</taxon>
        <taxon>Clostridia</taxon>
        <taxon>Thermoanaerobacterales</taxon>
        <taxon>Thermoanaerobacterales Family III. Incertae Sedis</taxon>
        <taxon>Syntrophaceticus</taxon>
    </lineage>
</organism>
<evidence type="ECO:0000313" key="4">
    <source>
        <dbReference type="EMBL" id="CEO90215.1"/>
    </source>
</evidence>
<dbReference type="InterPro" id="IPR008243">
    <property type="entry name" value="Chorismate_mutase_AroH"/>
</dbReference>
<keyword evidence="3 4" id="KW-0413">Isomerase</keyword>
<dbReference type="Proteomes" id="UP000046155">
    <property type="component" value="Unassembled WGS sequence"/>
</dbReference>
<dbReference type="InterPro" id="IPR035959">
    <property type="entry name" value="RutC-like_sf"/>
</dbReference>
<sequence length="127" mass="13995">MGRTLWVRGIRGAAPVPENTPEAIRGAARELLRIIADENLLEPERMISIILSLTPDLNATFPAEAARELGWVHVPLFCTTEIPVPGALQMCVRVLVHAYMDCAQDEVKHIYLEDAAVLRPDLDGKNG</sequence>
<protein>
    <recommendedName>
        <fullName evidence="1 3">chorismate mutase</fullName>
        <ecNumber evidence="1 3">5.4.99.5</ecNumber>
    </recommendedName>
</protein>
<reference evidence="5" key="1">
    <citation type="submission" date="2015-01" db="EMBL/GenBank/DDBJ databases">
        <authorList>
            <person name="Manzoor Shahid"/>
            <person name="Zubair Saima"/>
        </authorList>
    </citation>
    <scope>NUCLEOTIDE SEQUENCE [LARGE SCALE GENOMIC DNA]</scope>
    <source>
        <strain evidence="5">Sp3</strain>
    </source>
</reference>
<dbReference type="NCBIfam" id="TIGR01796">
    <property type="entry name" value="CM_mono_aroH"/>
    <property type="match status" value="1"/>
</dbReference>
<accession>A0A0B7MJL8</accession>
<feature type="binding site" evidence="2">
    <location>
        <position position="11"/>
    </location>
    <ligand>
        <name>prephenate</name>
        <dbReference type="ChEBI" id="CHEBI:29934"/>
    </ligand>
</feature>
<dbReference type="Gene3D" id="3.30.1330.40">
    <property type="entry name" value="RutC-like"/>
    <property type="match status" value="1"/>
</dbReference>
<feature type="binding site" evidence="2">
    <location>
        <position position="93"/>
    </location>
    <ligand>
        <name>prephenate</name>
        <dbReference type="ChEBI" id="CHEBI:29934"/>
    </ligand>
</feature>
<dbReference type="GO" id="GO:0008652">
    <property type="term" value="P:amino acid biosynthetic process"/>
    <property type="evidence" value="ECO:0007669"/>
    <property type="project" value="UniProtKB-UniRule"/>
</dbReference>
<dbReference type="GO" id="GO:0046417">
    <property type="term" value="P:chorismate metabolic process"/>
    <property type="evidence" value="ECO:0007669"/>
    <property type="project" value="TreeGrafter"/>
</dbReference>
<dbReference type="GO" id="GO:0009073">
    <property type="term" value="P:aromatic amino acid family biosynthetic process"/>
    <property type="evidence" value="ECO:0007669"/>
    <property type="project" value="UniProtKB-UniRule"/>
</dbReference>
<dbReference type="PANTHER" id="PTHR21164">
    <property type="entry name" value="CHORISMATE MUTASE"/>
    <property type="match status" value="1"/>
</dbReference>
<dbReference type="EC" id="5.4.99.5" evidence="1 3"/>
<dbReference type="GO" id="GO:0004106">
    <property type="term" value="F:chorismate mutase activity"/>
    <property type="evidence" value="ECO:0007669"/>
    <property type="project" value="UniProtKB-UniRule"/>
</dbReference>
<name>A0A0B7MJL8_9FIRM</name>
<comment type="catalytic activity">
    <reaction evidence="3">
        <text>chorismate = prephenate</text>
        <dbReference type="Rhea" id="RHEA:13897"/>
        <dbReference type="ChEBI" id="CHEBI:29748"/>
        <dbReference type="ChEBI" id="CHEBI:29934"/>
        <dbReference type="EC" id="5.4.99.5"/>
    </reaction>
</comment>